<dbReference type="PANTHER" id="PTHR46796:SF6">
    <property type="entry name" value="ARAC SUBFAMILY"/>
    <property type="match status" value="1"/>
</dbReference>
<dbReference type="PANTHER" id="PTHR46796">
    <property type="entry name" value="HTH-TYPE TRANSCRIPTIONAL ACTIVATOR RHAS-RELATED"/>
    <property type="match status" value="1"/>
</dbReference>
<dbReference type="PRINTS" id="PR00032">
    <property type="entry name" value="HTHARAC"/>
</dbReference>
<dbReference type="InterPro" id="IPR009057">
    <property type="entry name" value="Homeodomain-like_sf"/>
</dbReference>
<dbReference type="InterPro" id="IPR018062">
    <property type="entry name" value="HTH_AraC-typ_CS"/>
</dbReference>
<dbReference type="Proteomes" id="UP000064921">
    <property type="component" value="Chromosome"/>
</dbReference>
<accession>A0A0U3PXU3</accession>
<dbReference type="InterPro" id="IPR020449">
    <property type="entry name" value="Tscrpt_reg_AraC-type_HTH"/>
</dbReference>
<dbReference type="SMART" id="SM00342">
    <property type="entry name" value="HTH_ARAC"/>
    <property type="match status" value="1"/>
</dbReference>
<protein>
    <recommendedName>
        <fullName evidence="4">HTH araC/xylS-type domain-containing protein</fullName>
    </recommendedName>
</protein>
<dbReference type="InterPro" id="IPR018060">
    <property type="entry name" value="HTH_AraC"/>
</dbReference>
<evidence type="ECO:0000313" key="5">
    <source>
        <dbReference type="EMBL" id="ALV29092.1"/>
    </source>
</evidence>
<evidence type="ECO:0000256" key="1">
    <source>
        <dbReference type="ARBA" id="ARBA00023015"/>
    </source>
</evidence>
<keyword evidence="2" id="KW-0238">DNA-binding</keyword>
<evidence type="ECO:0000259" key="4">
    <source>
        <dbReference type="PROSITE" id="PS01124"/>
    </source>
</evidence>
<proteinExistence type="predicted"/>
<dbReference type="SUPFAM" id="SSF46689">
    <property type="entry name" value="Homeodomain-like"/>
    <property type="match status" value="1"/>
</dbReference>
<evidence type="ECO:0000313" key="6">
    <source>
        <dbReference type="Proteomes" id="UP000064921"/>
    </source>
</evidence>
<dbReference type="EMBL" id="CP013068">
    <property type="protein sequence ID" value="ALV29092.1"/>
    <property type="molecule type" value="Genomic_DNA"/>
</dbReference>
<evidence type="ECO:0000256" key="3">
    <source>
        <dbReference type="ARBA" id="ARBA00023163"/>
    </source>
</evidence>
<dbReference type="Pfam" id="PF12833">
    <property type="entry name" value="HTH_18"/>
    <property type="match status" value="1"/>
</dbReference>
<dbReference type="PROSITE" id="PS00041">
    <property type="entry name" value="HTH_ARAC_FAMILY_1"/>
    <property type="match status" value="1"/>
</dbReference>
<dbReference type="GO" id="GO:0043565">
    <property type="term" value="F:sequence-specific DNA binding"/>
    <property type="evidence" value="ECO:0007669"/>
    <property type="project" value="InterPro"/>
</dbReference>
<dbReference type="GO" id="GO:0003700">
    <property type="term" value="F:DNA-binding transcription factor activity"/>
    <property type="evidence" value="ECO:0007669"/>
    <property type="project" value="InterPro"/>
</dbReference>
<dbReference type="Gene3D" id="1.10.10.60">
    <property type="entry name" value="Homeodomain-like"/>
    <property type="match status" value="1"/>
</dbReference>
<keyword evidence="1" id="KW-0805">Transcription regulation</keyword>
<dbReference type="PROSITE" id="PS01124">
    <property type="entry name" value="HTH_ARAC_FAMILY_2"/>
    <property type="match status" value="1"/>
</dbReference>
<keyword evidence="6" id="KW-1185">Reference proteome</keyword>
<dbReference type="InterPro" id="IPR050204">
    <property type="entry name" value="AraC_XylS_family_regulators"/>
</dbReference>
<evidence type="ECO:0000256" key="2">
    <source>
        <dbReference type="ARBA" id="ARBA00023125"/>
    </source>
</evidence>
<feature type="domain" description="HTH araC/xylS-type" evidence="4">
    <location>
        <begin position="214"/>
        <end position="315"/>
    </location>
</feature>
<organism evidence="5 6">
    <name type="scientific">Pannonibacter phragmitetus</name>
    <dbReference type="NCBI Taxonomy" id="121719"/>
    <lineage>
        <taxon>Bacteria</taxon>
        <taxon>Pseudomonadati</taxon>
        <taxon>Pseudomonadota</taxon>
        <taxon>Alphaproteobacteria</taxon>
        <taxon>Hyphomicrobiales</taxon>
        <taxon>Stappiaceae</taxon>
        <taxon>Pannonibacter</taxon>
    </lineage>
</organism>
<dbReference type="KEGG" id="pphr:APZ00_20295"/>
<keyword evidence="3" id="KW-0804">Transcription</keyword>
<sequence length="317" mass="34579">MAILSIRSKDFSRARRVEEFRNVVATMTKVDFIPDDRQDFHSETSIAVMPGLIVGHGRHSASTAVRSQSHAADCSDDVMFHIPLAGGGTILQTGGCEETLRPGLVYADPGDVPGTVRFGGEQMEGIYVSIPRVHLGPAAAGLDAVLRRAAPLTPQWRLFLGYARMLHDELPALAPEEAAQCVTHVQDLALMALGATREAAEAAAGRGLRAARLKQVKAEIERSLVAPGLSADRVAARLGLSPRYVRALFEREGTSFRDYVAARRLAMAHRMLTDPACQHLNIAQIALEAGFGDLSWFNARFRQTYGMTPRDVRAHRF</sequence>
<gene>
    <name evidence="5" type="ORF">APZ00_20295</name>
</gene>
<dbReference type="RefSeq" id="WP_058900015.1">
    <property type="nucleotide sequence ID" value="NZ_CP013068.1"/>
</dbReference>
<dbReference type="AlphaFoldDB" id="A0A0U3PXU3"/>
<name>A0A0U3PXU3_9HYPH</name>
<reference evidence="5 6" key="1">
    <citation type="submission" date="2015-10" db="EMBL/GenBank/DDBJ databases">
        <title>The world's first case of liver abscess caused by Pannonibacter phragmitetus.</title>
        <authorList>
            <person name="Ming D."/>
            <person name="Wang M."/>
            <person name="Zhou Y."/>
            <person name="Jiang T."/>
            <person name="Hu S."/>
        </authorList>
    </citation>
    <scope>NUCLEOTIDE SEQUENCE [LARGE SCALE GENOMIC DNA]</scope>
    <source>
        <strain evidence="5 6">31801</strain>
    </source>
</reference>
<dbReference type="STRING" id="121719.APZ00_20295"/>